<organism evidence="1 2">
    <name type="scientific">Elysia crispata</name>
    <name type="common">lettuce slug</name>
    <dbReference type="NCBI Taxonomy" id="231223"/>
    <lineage>
        <taxon>Eukaryota</taxon>
        <taxon>Metazoa</taxon>
        <taxon>Spiralia</taxon>
        <taxon>Lophotrochozoa</taxon>
        <taxon>Mollusca</taxon>
        <taxon>Gastropoda</taxon>
        <taxon>Heterobranchia</taxon>
        <taxon>Euthyneura</taxon>
        <taxon>Panpulmonata</taxon>
        <taxon>Sacoglossa</taxon>
        <taxon>Placobranchoidea</taxon>
        <taxon>Plakobranchidae</taxon>
        <taxon>Elysia</taxon>
    </lineage>
</organism>
<sequence>MHCGARPTSSDFEPVLAEHIDIISGVADAMTGYFSKLLDLGYSGAEWLGCSCRSYHARYSVVHENPRVSAEGVEHDDVRRLAADERYDAVSPVTVRLRNKQRRLSEAPASAVAALVIR</sequence>
<name>A0AAE1EAT8_9GAST</name>
<protein>
    <submittedName>
        <fullName evidence="1">Uncharacterized protein</fullName>
    </submittedName>
</protein>
<keyword evidence="2" id="KW-1185">Reference proteome</keyword>
<comment type="caution">
    <text evidence="1">The sequence shown here is derived from an EMBL/GenBank/DDBJ whole genome shotgun (WGS) entry which is preliminary data.</text>
</comment>
<proteinExistence type="predicted"/>
<dbReference type="AlphaFoldDB" id="A0AAE1EAT8"/>
<accession>A0AAE1EAT8</accession>
<dbReference type="EMBL" id="JAWDGP010000422">
    <property type="protein sequence ID" value="KAK3800626.1"/>
    <property type="molecule type" value="Genomic_DNA"/>
</dbReference>
<reference evidence="1" key="1">
    <citation type="journal article" date="2023" name="G3 (Bethesda)">
        <title>A reference genome for the long-term kleptoplast-retaining sea slug Elysia crispata morphotype clarki.</title>
        <authorList>
            <person name="Eastman K.E."/>
            <person name="Pendleton A.L."/>
            <person name="Shaikh M.A."/>
            <person name="Suttiyut T."/>
            <person name="Ogas R."/>
            <person name="Tomko P."/>
            <person name="Gavelis G."/>
            <person name="Widhalm J.R."/>
            <person name="Wisecaver J.H."/>
        </authorList>
    </citation>
    <scope>NUCLEOTIDE SEQUENCE</scope>
    <source>
        <strain evidence="1">ECLA1</strain>
    </source>
</reference>
<gene>
    <name evidence="1" type="ORF">RRG08_003033</name>
</gene>
<evidence type="ECO:0000313" key="1">
    <source>
        <dbReference type="EMBL" id="KAK3800626.1"/>
    </source>
</evidence>
<evidence type="ECO:0000313" key="2">
    <source>
        <dbReference type="Proteomes" id="UP001283361"/>
    </source>
</evidence>
<dbReference type="Proteomes" id="UP001283361">
    <property type="component" value="Unassembled WGS sequence"/>
</dbReference>